<evidence type="ECO:0000313" key="1">
    <source>
        <dbReference type="EMBL" id="KAF7730062.1"/>
    </source>
</evidence>
<reference evidence="1" key="1">
    <citation type="submission" date="2020-01" db="EMBL/GenBank/DDBJ databases">
        <title>Genome Sequencing of Three Apophysomyces-Like Fungal Strains Confirms a Novel Fungal Genus in the Mucoromycota with divergent Burkholderia-like Endosymbiotic Bacteria.</title>
        <authorList>
            <person name="Stajich J.E."/>
            <person name="Macias A.M."/>
            <person name="Carter-House D."/>
            <person name="Lovett B."/>
            <person name="Kasson L.R."/>
            <person name="Berry K."/>
            <person name="Grigoriev I."/>
            <person name="Chang Y."/>
            <person name="Spatafora J."/>
            <person name="Kasson M.T."/>
        </authorList>
    </citation>
    <scope>NUCLEOTIDE SEQUENCE</scope>
    <source>
        <strain evidence="1">NRRL A-21654</strain>
    </source>
</reference>
<organism evidence="1 2">
    <name type="scientific">Apophysomyces ossiformis</name>
    <dbReference type="NCBI Taxonomy" id="679940"/>
    <lineage>
        <taxon>Eukaryota</taxon>
        <taxon>Fungi</taxon>
        <taxon>Fungi incertae sedis</taxon>
        <taxon>Mucoromycota</taxon>
        <taxon>Mucoromycotina</taxon>
        <taxon>Mucoromycetes</taxon>
        <taxon>Mucorales</taxon>
        <taxon>Mucorineae</taxon>
        <taxon>Mucoraceae</taxon>
        <taxon>Apophysomyces</taxon>
    </lineage>
</organism>
<dbReference type="EMBL" id="JABAYA010000019">
    <property type="protein sequence ID" value="KAF7730062.1"/>
    <property type="molecule type" value="Genomic_DNA"/>
</dbReference>
<comment type="caution">
    <text evidence="1">The sequence shown here is derived from an EMBL/GenBank/DDBJ whole genome shotgun (WGS) entry which is preliminary data.</text>
</comment>
<proteinExistence type="predicted"/>
<keyword evidence="2" id="KW-1185">Reference proteome</keyword>
<name>A0A8H7BXZ3_9FUNG</name>
<evidence type="ECO:0000313" key="2">
    <source>
        <dbReference type="Proteomes" id="UP000605846"/>
    </source>
</evidence>
<dbReference type="AlphaFoldDB" id="A0A8H7BXZ3"/>
<protein>
    <submittedName>
        <fullName evidence="1">Uncharacterized protein</fullName>
    </submittedName>
</protein>
<sequence>MQGEISLQDFEKLHDALIHLRCFEVTAFSPFGDPPEHITLCDSIRELTLSVEACAVWGPYFSRKYTNLETLNIDSSRVGSLVCEETKDLLIQSCRQLKMVLVYVGEDYNSFLDVLETANAPVRHMRYAFDADDIFLRTMRSFQQTLTKVQIWSSDVPVDDILERLKECPCLVDLQLYKPELELDCILDALPGLQHLSLRACTVNVSKQNNNQGRLHKQLRSLELETDMIDWIDGIDDEVFVYLSQYCPCLVSLKCQYYTQHNHSPVIYYPHRSLKHLSVTTYCRSLFKLVRTDDPEVLKQWSKRQYGLISSIDGERSHTQWFDVNTRDGPLQPSEAEEIIQDLRDRDENALYANMTRRRYDRRSDVPIISILCRYVDEITVDLWKVIS</sequence>
<dbReference type="InterPro" id="IPR032675">
    <property type="entry name" value="LRR_dom_sf"/>
</dbReference>
<dbReference type="Proteomes" id="UP000605846">
    <property type="component" value="Unassembled WGS sequence"/>
</dbReference>
<accession>A0A8H7BXZ3</accession>
<dbReference type="Gene3D" id="3.80.10.10">
    <property type="entry name" value="Ribonuclease Inhibitor"/>
    <property type="match status" value="1"/>
</dbReference>
<dbReference type="SUPFAM" id="SSF52047">
    <property type="entry name" value="RNI-like"/>
    <property type="match status" value="1"/>
</dbReference>
<gene>
    <name evidence="1" type="ORF">EC973_003007</name>
</gene>